<proteinExistence type="predicted"/>
<feature type="compositionally biased region" description="Polar residues" evidence="1">
    <location>
        <begin position="1"/>
        <end position="30"/>
    </location>
</feature>
<protein>
    <submittedName>
        <fullName evidence="2">Uncharacterized protein</fullName>
    </submittedName>
</protein>
<sequence length="74" mass="7737">MAFISSAKNSSGKGEVNTASISTASTQVSPASADVATASFSHDTICAYIASQSNGSQIKYEDINQIDEDDIEEM</sequence>
<dbReference type="EMBL" id="BKCJ011772634">
    <property type="protein sequence ID" value="GFD51639.1"/>
    <property type="molecule type" value="Genomic_DNA"/>
</dbReference>
<feature type="region of interest" description="Disordered" evidence="1">
    <location>
        <begin position="1"/>
        <end position="33"/>
    </location>
</feature>
<evidence type="ECO:0000256" key="1">
    <source>
        <dbReference type="SAM" id="MobiDB-lite"/>
    </source>
</evidence>
<organism evidence="2">
    <name type="scientific">Tanacetum cinerariifolium</name>
    <name type="common">Dalmatian daisy</name>
    <name type="synonym">Chrysanthemum cinerariifolium</name>
    <dbReference type="NCBI Taxonomy" id="118510"/>
    <lineage>
        <taxon>Eukaryota</taxon>
        <taxon>Viridiplantae</taxon>
        <taxon>Streptophyta</taxon>
        <taxon>Embryophyta</taxon>
        <taxon>Tracheophyta</taxon>
        <taxon>Spermatophyta</taxon>
        <taxon>Magnoliopsida</taxon>
        <taxon>eudicotyledons</taxon>
        <taxon>Gunneridae</taxon>
        <taxon>Pentapetalae</taxon>
        <taxon>asterids</taxon>
        <taxon>campanulids</taxon>
        <taxon>Asterales</taxon>
        <taxon>Asteraceae</taxon>
        <taxon>Asteroideae</taxon>
        <taxon>Anthemideae</taxon>
        <taxon>Anthemidinae</taxon>
        <taxon>Tanacetum</taxon>
    </lineage>
</organism>
<feature type="non-terminal residue" evidence="2">
    <location>
        <position position="74"/>
    </location>
</feature>
<comment type="caution">
    <text evidence="2">The sequence shown here is derived from an EMBL/GenBank/DDBJ whole genome shotgun (WGS) entry which is preliminary data.</text>
</comment>
<dbReference type="AlphaFoldDB" id="A0A699WWX8"/>
<reference evidence="2" key="1">
    <citation type="journal article" date="2019" name="Sci. Rep.">
        <title>Draft genome of Tanacetum cinerariifolium, the natural source of mosquito coil.</title>
        <authorList>
            <person name="Yamashiro T."/>
            <person name="Shiraishi A."/>
            <person name="Satake H."/>
            <person name="Nakayama K."/>
        </authorList>
    </citation>
    <scope>NUCLEOTIDE SEQUENCE</scope>
</reference>
<evidence type="ECO:0000313" key="2">
    <source>
        <dbReference type="EMBL" id="GFD51639.1"/>
    </source>
</evidence>
<gene>
    <name evidence="2" type="ORF">Tci_923608</name>
</gene>
<name>A0A699WWX8_TANCI</name>
<accession>A0A699WWX8</accession>